<evidence type="ECO:0000313" key="1">
    <source>
        <dbReference type="EMBL" id="SVB15257.1"/>
    </source>
</evidence>
<dbReference type="EMBL" id="UINC01030602">
    <property type="protein sequence ID" value="SVB15257.1"/>
    <property type="molecule type" value="Genomic_DNA"/>
</dbReference>
<accession>A0A382BQ26</accession>
<gene>
    <name evidence="1" type="ORF">METZ01_LOCUS168111</name>
</gene>
<dbReference type="AlphaFoldDB" id="A0A382BQ26"/>
<name>A0A382BQ26_9ZZZZ</name>
<protein>
    <submittedName>
        <fullName evidence="1">Uncharacterized protein</fullName>
    </submittedName>
</protein>
<organism evidence="1">
    <name type="scientific">marine metagenome</name>
    <dbReference type="NCBI Taxonomy" id="408172"/>
    <lineage>
        <taxon>unclassified sequences</taxon>
        <taxon>metagenomes</taxon>
        <taxon>ecological metagenomes</taxon>
    </lineage>
</organism>
<proteinExistence type="predicted"/>
<reference evidence="1" key="1">
    <citation type="submission" date="2018-05" db="EMBL/GenBank/DDBJ databases">
        <authorList>
            <person name="Lanie J.A."/>
            <person name="Ng W.-L."/>
            <person name="Kazmierczak K.M."/>
            <person name="Andrzejewski T.M."/>
            <person name="Davidsen T.M."/>
            <person name="Wayne K.J."/>
            <person name="Tettelin H."/>
            <person name="Glass J.I."/>
            <person name="Rusch D."/>
            <person name="Podicherti R."/>
            <person name="Tsui H.-C.T."/>
            <person name="Winkler M.E."/>
        </authorList>
    </citation>
    <scope>NUCLEOTIDE SEQUENCE</scope>
</reference>
<sequence>MVKKTFSFFSRCRQKIMGKIVAERLKELV</sequence>